<keyword evidence="1" id="KW-0238">DNA-binding</keyword>
<evidence type="ECO:0008006" key="5">
    <source>
        <dbReference type="Google" id="ProtNLM"/>
    </source>
</evidence>
<keyword evidence="2" id="KW-0175">Coiled coil</keyword>
<evidence type="ECO:0000313" key="4">
    <source>
        <dbReference type="Proteomes" id="UP000786989"/>
    </source>
</evidence>
<dbReference type="InterPro" id="IPR011010">
    <property type="entry name" value="DNA_brk_join_enz"/>
</dbReference>
<dbReference type="InterPro" id="IPR010998">
    <property type="entry name" value="Integrase_recombinase_N"/>
</dbReference>
<name>A0A9D3A272_9ACTN</name>
<dbReference type="GO" id="GO:0003677">
    <property type="term" value="F:DNA binding"/>
    <property type="evidence" value="ECO:0007669"/>
    <property type="project" value="UniProtKB-KW"/>
</dbReference>
<evidence type="ECO:0000313" key="3">
    <source>
        <dbReference type="EMBL" id="HJF66468.1"/>
    </source>
</evidence>
<accession>A0A9D3A272</accession>
<reference evidence="3" key="2">
    <citation type="submission" date="2021-09" db="EMBL/GenBank/DDBJ databases">
        <authorList>
            <person name="Gilroy R."/>
        </authorList>
    </citation>
    <scope>NUCLEOTIDE SEQUENCE</scope>
    <source>
        <strain evidence="3">ChiGjej6B6-11269</strain>
    </source>
</reference>
<evidence type="ECO:0000256" key="1">
    <source>
        <dbReference type="ARBA" id="ARBA00023125"/>
    </source>
</evidence>
<dbReference type="SUPFAM" id="SSF56349">
    <property type="entry name" value="DNA breaking-rejoining enzymes"/>
    <property type="match status" value="1"/>
</dbReference>
<sequence length="281" mass="31900">MKGLKCDKPIDIDAARKAKELPRRKRDDPKSTAYELRIRIPSEYQKALGRKRISRTVFARNKKDELRKKVLEFEEEANAKLASALESAPRGGLAVASANCTERTPIGDYADRFLSVRSSGSISPYTLRKYTHKAKYVKALMGGMPMRDISATDIEKCLLAIPRQSREWAEALRADRERNRAERAMRGLKCERTPFSQICVAGCDLQYEVLKFIRMLLDDAVERGILEKNVATAKFLSKSFRKGRPLIDPCRATKPRRTSEASRSFRCRPSRSHACPFSRAG</sequence>
<feature type="coiled-coil region" evidence="2">
    <location>
        <begin position="56"/>
        <end position="83"/>
    </location>
</feature>
<proteinExistence type="predicted"/>
<dbReference type="Proteomes" id="UP000786989">
    <property type="component" value="Unassembled WGS sequence"/>
</dbReference>
<dbReference type="AlphaFoldDB" id="A0A9D3A272"/>
<reference evidence="3" key="1">
    <citation type="journal article" date="2021" name="PeerJ">
        <title>Extensive microbial diversity within the chicken gut microbiome revealed by metagenomics and culture.</title>
        <authorList>
            <person name="Gilroy R."/>
            <person name="Ravi A."/>
            <person name="Getino M."/>
            <person name="Pursley I."/>
            <person name="Horton D.L."/>
            <person name="Alikhan N.F."/>
            <person name="Baker D."/>
            <person name="Gharbi K."/>
            <person name="Hall N."/>
            <person name="Watson M."/>
            <person name="Adriaenssens E.M."/>
            <person name="Foster-Nyarko E."/>
            <person name="Jarju S."/>
            <person name="Secka A."/>
            <person name="Antonio M."/>
            <person name="Oren A."/>
            <person name="Chaudhuri R.R."/>
            <person name="La Ragione R."/>
            <person name="Hildebrand F."/>
            <person name="Pallen M.J."/>
        </authorList>
    </citation>
    <scope>NUCLEOTIDE SEQUENCE</scope>
    <source>
        <strain evidence="3">ChiGjej6B6-11269</strain>
    </source>
</reference>
<protein>
    <recommendedName>
        <fullName evidence="5">Core-binding (CB) domain-containing protein</fullName>
    </recommendedName>
</protein>
<organism evidence="3 4">
    <name type="scientific">Slackia equolifaciens</name>
    <dbReference type="NCBI Taxonomy" id="498718"/>
    <lineage>
        <taxon>Bacteria</taxon>
        <taxon>Bacillati</taxon>
        <taxon>Actinomycetota</taxon>
        <taxon>Coriobacteriia</taxon>
        <taxon>Eggerthellales</taxon>
        <taxon>Eggerthellaceae</taxon>
        <taxon>Slackia</taxon>
    </lineage>
</organism>
<dbReference type="EMBL" id="DYWI01000197">
    <property type="protein sequence ID" value="HJF66468.1"/>
    <property type="molecule type" value="Genomic_DNA"/>
</dbReference>
<evidence type="ECO:0000256" key="2">
    <source>
        <dbReference type="SAM" id="Coils"/>
    </source>
</evidence>
<gene>
    <name evidence="3" type="ORF">K8U77_10205</name>
</gene>
<comment type="caution">
    <text evidence="3">The sequence shown here is derived from an EMBL/GenBank/DDBJ whole genome shotgun (WGS) entry which is preliminary data.</text>
</comment>
<dbReference type="Gene3D" id="1.10.150.130">
    <property type="match status" value="1"/>
</dbReference>